<feature type="domain" description="FAD dependent oxidoreductase" evidence="2">
    <location>
        <begin position="115"/>
        <end position="302"/>
    </location>
</feature>
<protein>
    <submittedName>
        <fullName evidence="3">FAD-dependent oxidoreductase</fullName>
    </submittedName>
</protein>
<sequence length="313" mass="32151">MPAASSASGTRTGPPEVIVVGGGLIGALVAFTLRQAGADVLVLDAGRPGAAWRAAAGLLTPDGEGLRQSPLWASAQESLRRWPRLAQRLEAVSGQPVFFREGVRRLQAEGPAQVTPGEGSLHPPSVVGAARRHVPVLPARVLALTPGPRGVRVVTDQGDWTAPTVVLAAGVWSAAFGVRVRAVQGQALRLASALNCGAVYGPPARGFARYALTRPDGVYVGATSRASWRVTPDERAARWLRGVARQLVPGAAMGRAAPLVGLRPVTASGQPLVGPHPTLPGVVVATGHGRHGALLAPVTAQQVLTLVQAGAYA</sequence>
<dbReference type="GO" id="GO:0005737">
    <property type="term" value="C:cytoplasm"/>
    <property type="evidence" value="ECO:0007669"/>
    <property type="project" value="TreeGrafter"/>
</dbReference>
<dbReference type="SUPFAM" id="SSF51905">
    <property type="entry name" value="FAD/NAD(P)-binding domain"/>
    <property type="match status" value="1"/>
</dbReference>
<dbReference type="InterPro" id="IPR006076">
    <property type="entry name" value="FAD-dep_OxRdtase"/>
</dbReference>
<dbReference type="RefSeq" id="WP_157458492.1">
    <property type="nucleotide sequence ID" value="NZ_WQLB01000006.1"/>
</dbReference>
<dbReference type="GO" id="GO:0016491">
    <property type="term" value="F:oxidoreductase activity"/>
    <property type="evidence" value="ECO:0007669"/>
    <property type="project" value="UniProtKB-KW"/>
</dbReference>
<evidence type="ECO:0000313" key="3">
    <source>
        <dbReference type="EMBL" id="MVN86439.1"/>
    </source>
</evidence>
<dbReference type="PANTHER" id="PTHR13847:SF289">
    <property type="entry name" value="GLYCINE OXIDASE"/>
    <property type="match status" value="1"/>
</dbReference>
<proteinExistence type="predicted"/>
<dbReference type="InterPro" id="IPR036188">
    <property type="entry name" value="FAD/NAD-bd_sf"/>
</dbReference>
<dbReference type="Pfam" id="PF01266">
    <property type="entry name" value="DAO"/>
    <property type="match status" value="2"/>
</dbReference>
<dbReference type="EMBL" id="WQLB01000006">
    <property type="protein sequence ID" value="MVN86439.1"/>
    <property type="molecule type" value="Genomic_DNA"/>
</dbReference>
<dbReference type="Gene3D" id="3.50.50.60">
    <property type="entry name" value="FAD/NAD(P)-binding domain"/>
    <property type="match status" value="2"/>
</dbReference>
<keyword evidence="1" id="KW-0560">Oxidoreductase</keyword>
<accession>A0A7C9M7V9</accession>
<gene>
    <name evidence="3" type="ORF">GO986_06640</name>
</gene>
<organism evidence="3 4">
    <name type="scientific">Deinococcus arboris</name>
    <dbReference type="NCBI Taxonomy" id="2682977"/>
    <lineage>
        <taxon>Bacteria</taxon>
        <taxon>Thermotogati</taxon>
        <taxon>Deinococcota</taxon>
        <taxon>Deinococci</taxon>
        <taxon>Deinococcales</taxon>
        <taxon>Deinococcaceae</taxon>
        <taxon>Deinococcus</taxon>
    </lineage>
</organism>
<feature type="domain" description="FAD dependent oxidoreductase" evidence="2">
    <location>
        <begin position="17"/>
        <end position="89"/>
    </location>
</feature>
<dbReference type="Proteomes" id="UP000483286">
    <property type="component" value="Unassembled WGS sequence"/>
</dbReference>
<keyword evidence="4" id="KW-1185">Reference proteome</keyword>
<evidence type="ECO:0000313" key="4">
    <source>
        <dbReference type="Proteomes" id="UP000483286"/>
    </source>
</evidence>
<comment type="caution">
    <text evidence="3">The sequence shown here is derived from an EMBL/GenBank/DDBJ whole genome shotgun (WGS) entry which is preliminary data.</text>
</comment>
<evidence type="ECO:0000256" key="1">
    <source>
        <dbReference type="ARBA" id="ARBA00023002"/>
    </source>
</evidence>
<dbReference type="AlphaFoldDB" id="A0A7C9M7V9"/>
<name>A0A7C9M7V9_9DEIO</name>
<reference evidence="3 4" key="1">
    <citation type="submission" date="2019-12" db="EMBL/GenBank/DDBJ databases">
        <title>Deinococcus sp. HMF7620 Genome sequencing and assembly.</title>
        <authorList>
            <person name="Kang H."/>
            <person name="Kim H."/>
            <person name="Joh K."/>
        </authorList>
    </citation>
    <scope>NUCLEOTIDE SEQUENCE [LARGE SCALE GENOMIC DNA]</scope>
    <source>
        <strain evidence="3 4">HMF7620</strain>
    </source>
</reference>
<evidence type="ECO:0000259" key="2">
    <source>
        <dbReference type="Pfam" id="PF01266"/>
    </source>
</evidence>
<dbReference type="PANTHER" id="PTHR13847">
    <property type="entry name" value="SARCOSINE DEHYDROGENASE-RELATED"/>
    <property type="match status" value="1"/>
</dbReference>
<dbReference type="Gene3D" id="3.30.9.10">
    <property type="entry name" value="D-Amino Acid Oxidase, subunit A, domain 2"/>
    <property type="match status" value="1"/>
</dbReference>